<accession>A0A0E2BCB2</accession>
<evidence type="ECO:0000313" key="2">
    <source>
        <dbReference type="Proteomes" id="UP000006253"/>
    </source>
</evidence>
<dbReference type="Proteomes" id="UP000006253">
    <property type="component" value="Unassembled WGS sequence"/>
</dbReference>
<proteinExistence type="predicted"/>
<protein>
    <submittedName>
        <fullName evidence="1">Uncharacterized protein</fullName>
    </submittedName>
</protein>
<gene>
    <name evidence="1" type="ORF">LEP1GSC081_1675</name>
</gene>
<name>A0A0E2BCB2_9LEPT</name>
<reference evidence="1 2" key="1">
    <citation type="submission" date="2012-10" db="EMBL/GenBank/DDBJ databases">
        <authorList>
            <person name="Harkins D.M."/>
            <person name="Durkin A.S."/>
            <person name="Brinkac L.M."/>
            <person name="Selengut J.D."/>
            <person name="Sanka R."/>
            <person name="DePew J."/>
            <person name="Purushe J."/>
            <person name="Peacock S.J."/>
            <person name="Thaipadungpanit J."/>
            <person name="Wuthiekanun V.W."/>
            <person name="Day N.P."/>
            <person name="Vinetz J.M."/>
            <person name="Sutton G.G."/>
            <person name="Nelson W.C."/>
            <person name="Fouts D.E."/>
        </authorList>
    </citation>
    <scope>NUCLEOTIDE SEQUENCE [LARGE SCALE GENOMIC DNA]</scope>
    <source>
        <strain evidence="1 2">H1</strain>
    </source>
</reference>
<sequence length="40" mass="4739">MIVSGLFQNLRTNRSVPTKTVVLYEFLQSLRPYKFNSNLY</sequence>
<dbReference type="AlphaFoldDB" id="A0A0E2BCB2"/>
<evidence type="ECO:0000313" key="1">
    <source>
        <dbReference type="EMBL" id="EKO14801.1"/>
    </source>
</evidence>
<comment type="caution">
    <text evidence="1">The sequence shown here is derived from an EMBL/GenBank/DDBJ whole genome shotgun (WGS) entry which is preliminary data.</text>
</comment>
<dbReference type="EMBL" id="AHMY02000051">
    <property type="protein sequence ID" value="EKO14801.1"/>
    <property type="molecule type" value="Genomic_DNA"/>
</dbReference>
<organism evidence="1 2">
    <name type="scientific">Leptospira kirschneri str. H1</name>
    <dbReference type="NCBI Taxonomy" id="1049966"/>
    <lineage>
        <taxon>Bacteria</taxon>
        <taxon>Pseudomonadati</taxon>
        <taxon>Spirochaetota</taxon>
        <taxon>Spirochaetia</taxon>
        <taxon>Leptospirales</taxon>
        <taxon>Leptospiraceae</taxon>
        <taxon>Leptospira</taxon>
    </lineage>
</organism>